<evidence type="ECO:0000313" key="4">
    <source>
        <dbReference type="EMBL" id="QIS09557.1"/>
    </source>
</evidence>
<protein>
    <recommendedName>
        <fullName evidence="6">Prenyltransferase</fullName>
    </recommendedName>
</protein>
<dbReference type="SFLD" id="SFLDG01163">
    <property type="entry name" value="II"/>
    <property type="match status" value="1"/>
</dbReference>
<accession>A0A6G9Y905</accession>
<dbReference type="Proteomes" id="UP000503540">
    <property type="component" value="Chromosome"/>
</dbReference>
<name>A0A6G9Y905_9NOCA</name>
<dbReference type="InterPro" id="IPR033964">
    <property type="entry name" value="ABBA"/>
</dbReference>
<dbReference type="AlphaFoldDB" id="A0A6G9Y905"/>
<evidence type="ECO:0000256" key="1">
    <source>
        <dbReference type="ARBA" id="ARBA00005368"/>
    </source>
</evidence>
<dbReference type="KEGG" id="nah:F5544_08275"/>
<evidence type="ECO:0008006" key="6">
    <source>
        <dbReference type="Google" id="ProtNLM"/>
    </source>
</evidence>
<organism evidence="4 5">
    <name type="scientific">Nocardia arthritidis</name>
    <dbReference type="NCBI Taxonomy" id="228602"/>
    <lineage>
        <taxon>Bacteria</taxon>
        <taxon>Bacillati</taxon>
        <taxon>Actinomycetota</taxon>
        <taxon>Actinomycetes</taxon>
        <taxon>Mycobacteriales</taxon>
        <taxon>Nocardiaceae</taxon>
        <taxon>Nocardia</taxon>
    </lineage>
</organism>
<dbReference type="EMBL" id="CP046172">
    <property type="protein sequence ID" value="QIS09557.1"/>
    <property type="molecule type" value="Genomic_DNA"/>
</dbReference>
<keyword evidence="3" id="KW-0808">Transferase</keyword>
<evidence type="ECO:0000256" key="2">
    <source>
        <dbReference type="ARBA" id="ARBA00022602"/>
    </source>
</evidence>
<evidence type="ECO:0000313" key="5">
    <source>
        <dbReference type="Proteomes" id="UP000503540"/>
    </source>
</evidence>
<evidence type="ECO:0000256" key="3">
    <source>
        <dbReference type="ARBA" id="ARBA00022679"/>
    </source>
</evidence>
<sequence>MSTPGVTLEQFRHDLRRYADLAEVEYDSAVMDPILETLADLWTTSVVGVRTTTHPVAERELNVRMMHSNAPDLVPRLRKAGLLTYTGHPMEQLLTAVGDAVPVAWGVDVSVTSGVQKIWTVFPELVPVTRMLEFPGIPDSARAHAAHLDRYGGEIGIMAVDFANRTMNLYSKVFPPGELPPAEISRILADLDFVPASEEELRLLTGTFNLYRTFSWTSPRMRRICFPLRCDIDNFPTHLHPVLDRFVKGAPYSGPGRPEGLVFYVAYGPDDRYYKVQVGYTDAIGATYPGGTVPRMK</sequence>
<dbReference type="SFLD" id="SFLDS00036">
    <property type="entry name" value="Aromatic_Prenyltransferase"/>
    <property type="match status" value="1"/>
</dbReference>
<proteinExistence type="inferred from homology"/>
<reference evidence="4 5" key="1">
    <citation type="journal article" date="2019" name="ACS Chem. Biol.">
        <title>Identification and Mobilization of a Cryptic Antibiotic Biosynthesis Gene Locus from a Human-Pathogenic Nocardia Isolate.</title>
        <authorList>
            <person name="Herisse M."/>
            <person name="Ishida K."/>
            <person name="Porter J.L."/>
            <person name="Howden B."/>
            <person name="Hertweck C."/>
            <person name="Stinear T.P."/>
            <person name="Pidot S.J."/>
        </authorList>
    </citation>
    <scope>NUCLEOTIDE SEQUENCE [LARGE SCALE GENOMIC DNA]</scope>
    <source>
        <strain evidence="4 5">AUSMDU00012717</strain>
    </source>
</reference>
<keyword evidence="5" id="KW-1185">Reference proteome</keyword>
<dbReference type="RefSeq" id="WP_167472645.1">
    <property type="nucleotide sequence ID" value="NZ_CP046172.1"/>
</dbReference>
<dbReference type="Pfam" id="PF11468">
    <property type="entry name" value="PTase_Orf2"/>
    <property type="match status" value="1"/>
</dbReference>
<dbReference type="GO" id="GO:0004659">
    <property type="term" value="F:prenyltransferase activity"/>
    <property type="evidence" value="ECO:0007669"/>
    <property type="project" value="UniProtKB-KW"/>
</dbReference>
<comment type="similarity">
    <text evidence="1">Belongs to the aromatic prenyltransferase family.</text>
</comment>
<gene>
    <name evidence="4" type="ORF">F5544_08275</name>
</gene>
<dbReference type="SUPFAM" id="SSF143492">
    <property type="entry name" value="Prenyltransferase-like"/>
    <property type="match status" value="1"/>
</dbReference>
<keyword evidence="2" id="KW-0637">Prenyltransferase</keyword>
<dbReference type="InterPro" id="IPR020965">
    <property type="entry name" value="Prenyltransferase_CloQ"/>
</dbReference>
<dbReference type="InterPro" id="IPR036239">
    <property type="entry name" value="PrenylTrfase-like_sf"/>
</dbReference>